<dbReference type="SUPFAM" id="SSF141000">
    <property type="entry name" value="Glu-tRNAGln amidotransferase C subunit"/>
    <property type="match status" value="1"/>
</dbReference>
<sequence length="95" mass="10575">MSITDKDVRHIAKLARLKVDDAEVERLALELSSILGYIQKLEELDVTGVEPTSHVLDLYSVTREDEAKPSLGTERALANAPEAEHGHFKVPRVIE</sequence>
<dbReference type="GO" id="GO:0005524">
    <property type="term" value="F:ATP binding"/>
    <property type="evidence" value="ECO:0007669"/>
    <property type="project" value="UniProtKB-KW"/>
</dbReference>
<keyword evidence="2" id="KW-0808">Transferase</keyword>
<dbReference type="NCBIfam" id="TIGR00135">
    <property type="entry name" value="gatC"/>
    <property type="match status" value="1"/>
</dbReference>
<comment type="catalytic activity">
    <reaction evidence="1">
        <text>L-glutamyl-tRNA(Gln) + L-glutamine + ATP + H2O = L-glutaminyl-tRNA(Gln) + L-glutamate + ADP + phosphate + H(+)</text>
        <dbReference type="Rhea" id="RHEA:17521"/>
        <dbReference type="Rhea" id="RHEA-COMP:9681"/>
        <dbReference type="Rhea" id="RHEA-COMP:9684"/>
        <dbReference type="ChEBI" id="CHEBI:15377"/>
        <dbReference type="ChEBI" id="CHEBI:15378"/>
        <dbReference type="ChEBI" id="CHEBI:29985"/>
        <dbReference type="ChEBI" id="CHEBI:30616"/>
        <dbReference type="ChEBI" id="CHEBI:43474"/>
        <dbReference type="ChEBI" id="CHEBI:58359"/>
        <dbReference type="ChEBI" id="CHEBI:78520"/>
        <dbReference type="ChEBI" id="CHEBI:78521"/>
        <dbReference type="ChEBI" id="CHEBI:456216"/>
    </reaction>
</comment>
<keyword evidence="1" id="KW-0067">ATP-binding</keyword>
<keyword evidence="1" id="KW-0436">Ligase</keyword>
<dbReference type="KEGG" id="gtl:EP073_00095"/>
<dbReference type="EMBL" id="CP035108">
    <property type="protein sequence ID" value="QAR31859.1"/>
    <property type="molecule type" value="Genomic_DNA"/>
</dbReference>
<gene>
    <name evidence="1 2" type="primary">gatC</name>
    <name evidence="2" type="ORF">EP073_00095</name>
</gene>
<dbReference type="Proteomes" id="UP000287502">
    <property type="component" value="Chromosome"/>
</dbReference>
<dbReference type="InterPro" id="IPR036113">
    <property type="entry name" value="Asp/Glu-ADT_sf_sub_c"/>
</dbReference>
<dbReference type="OrthoDB" id="9794326at2"/>
<keyword evidence="3" id="KW-1185">Reference proteome</keyword>
<dbReference type="InterPro" id="IPR003837">
    <property type="entry name" value="GatC"/>
</dbReference>
<dbReference type="PANTHER" id="PTHR15004">
    <property type="entry name" value="GLUTAMYL-TRNA(GLN) AMIDOTRANSFERASE SUBUNIT C, MITOCHONDRIAL"/>
    <property type="match status" value="1"/>
</dbReference>
<comment type="catalytic activity">
    <reaction evidence="1">
        <text>L-aspartyl-tRNA(Asn) + L-glutamine + ATP + H2O = L-asparaginyl-tRNA(Asn) + L-glutamate + ADP + phosphate + 2 H(+)</text>
        <dbReference type="Rhea" id="RHEA:14513"/>
        <dbReference type="Rhea" id="RHEA-COMP:9674"/>
        <dbReference type="Rhea" id="RHEA-COMP:9677"/>
        <dbReference type="ChEBI" id="CHEBI:15377"/>
        <dbReference type="ChEBI" id="CHEBI:15378"/>
        <dbReference type="ChEBI" id="CHEBI:29985"/>
        <dbReference type="ChEBI" id="CHEBI:30616"/>
        <dbReference type="ChEBI" id="CHEBI:43474"/>
        <dbReference type="ChEBI" id="CHEBI:58359"/>
        <dbReference type="ChEBI" id="CHEBI:78515"/>
        <dbReference type="ChEBI" id="CHEBI:78516"/>
        <dbReference type="ChEBI" id="CHEBI:456216"/>
    </reaction>
</comment>
<keyword evidence="1" id="KW-0547">Nucleotide-binding</keyword>
<dbReference type="GO" id="GO:0006450">
    <property type="term" value="P:regulation of translational fidelity"/>
    <property type="evidence" value="ECO:0007669"/>
    <property type="project" value="InterPro"/>
</dbReference>
<dbReference type="PANTHER" id="PTHR15004:SF0">
    <property type="entry name" value="GLUTAMYL-TRNA(GLN) AMIDOTRANSFERASE SUBUNIT C, MITOCHONDRIAL"/>
    <property type="match status" value="1"/>
</dbReference>
<comment type="function">
    <text evidence="1">Allows the formation of correctly charged Asn-tRNA(Asn) or Gln-tRNA(Gln) through the transamidation of misacylated Asp-tRNA(Asn) or Glu-tRNA(Gln) in organisms which lack either or both of asparaginyl-tRNA or glutaminyl-tRNA synthetases. The reaction takes place in the presence of glutamine and ATP through an activated phospho-Asp-tRNA(Asn) or phospho-Glu-tRNA(Gln).</text>
</comment>
<dbReference type="GO" id="GO:0016740">
    <property type="term" value="F:transferase activity"/>
    <property type="evidence" value="ECO:0007669"/>
    <property type="project" value="UniProtKB-KW"/>
</dbReference>
<reference evidence="2 3" key="1">
    <citation type="submission" date="2019-01" db="EMBL/GenBank/DDBJ databases">
        <title>Geovibrio thiophilus DSM 11263, complete genome.</title>
        <authorList>
            <person name="Spring S."/>
            <person name="Bunk B."/>
            <person name="Sproer C."/>
        </authorList>
    </citation>
    <scope>NUCLEOTIDE SEQUENCE [LARGE SCALE GENOMIC DNA]</scope>
    <source>
        <strain evidence="2 3">DSM 11263</strain>
    </source>
</reference>
<keyword evidence="1" id="KW-0648">Protein biosynthesis</keyword>
<proteinExistence type="inferred from homology"/>
<evidence type="ECO:0000313" key="2">
    <source>
        <dbReference type="EMBL" id="QAR31859.1"/>
    </source>
</evidence>
<dbReference type="GO" id="GO:0006412">
    <property type="term" value="P:translation"/>
    <property type="evidence" value="ECO:0007669"/>
    <property type="project" value="UniProtKB-UniRule"/>
</dbReference>
<comment type="subunit">
    <text evidence="1">Heterotrimer of A, B and C subunits.</text>
</comment>
<dbReference type="GO" id="GO:0070681">
    <property type="term" value="P:glutaminyl-tRNAGln biosynthesis via transamidation"/>
    <property type="evidence" value="ECO:0007669"/>
    <property type="project" value="TreeGrafter"/>
</dbReference>
<protein>
    <recommendedName>
        <fullName evidence="1">Aspartyl/glutamyl-tRNA(Asn/Gln) amidotransferase subunit C</fullName>
        <shortName evidence="1">Asp/Glu-ADT subunit C</shortName>
        <ecNumber evidence="1">6.3.5.-</ecNumber>
    </recommendedName>
</protein>
<evidence type="ECO:0000313" key="3">
    <source>
        <dbReference type="Proteomes" id="UP000287502"/>
    </source>
</evidence>
<evidence type="ECO:0000256" key="1">
    <source>
        <dbReference type="HAMAP-Rule" id="MF_00122"/>
    </source>
</evidence>
<dbReference type="Pfam" id="PF02686">
    <property type="entry name" value="GatC"/>
    <property type="match status" value="1"/>
</dbReference>
<dbReference type="RefSeq" id="WP_128465146.1">
    <property type="nucleotide sequence ID" value="NZ_CP035108.1"/>
</dbReference>
<dbReference type="AlphaFoldDB" id="A0A3R5UT83"/>
<dbReference type="HAMAP" id="MF_00122">
    <property type="entry name" value="GatC"/>
    <property type="match status" value="1"/>
</dbReference>
<comment type="similarity">
    <text evidence="1">Belongs to the GatC family.</text>
</comment>
<name>A0A3R5UT83_9BACT</name>
<dbReference type="GO" id="GO:0050566">
    <property type="term" value="F:asparaginyl-tRNA synthase (glutamine-hydrolyzing) activity"/>
    <property type="evidence" value="ECO:0007669"/>
    <property type="project" value="RHEA"/>
</dbReference>
<dbReference type="Gene3D" id="1.10.20.60">
    <property type="entry name" value="Glu-tRNAGln amidotransferase C subunit, N-terminal domain"/>
    <property type="match status" value="1"/>
</dbReference>
<accession>A0A3R5UT83</accession>
<organism evidence="2 3">
    <name type="scientific">Geovibrio thiophilus</name>
    <dbReference type="NCBI Taxonomy" id="139438"/>
    <lineage>
        <taxon>Bacteria</taxon>
        <taxon>Pseudomonadati</taxon>
        <taxon>Deferribacterota</taxon>
        <taxon>Deferribacteres</taxon>
        <taxon>Deferribacterales</taxon>
        <taxon>Geovibrionaceae</taxon>
        <taxon>Geovibrio</taxon>
    </lineage>
</organism>
<dbReference type="EC" id="6.3.5.-" evidence="1"/>
<dbReference type="GO" id="GO:0050567">
    <property type="term" value="F:glutaminyl-tRNA synthase (glutamine-hydrolyzing) activity"/>
    <property type="evidence" value="ECO:0007669"/>
    <property type="project" value="UniProtKB-UniRule"/>
</dbReference>